<sequence length="398" mass="41979">MHRTASERLGWLFGLVMAAGSAQAQSSYTMTTLNVPSGQLGVMATAMQASGMVVGFQQVRQGTVYAAPGDFGTLVDCPFGCAAYTTQVLSWGPETAASVSPQLGSTYFAPTQVNARGSLLGFTVSREVRKLDLKVPVTPQALLPSSLGVGRGLPSVLIDGKRTTIAPFQAGAILPDNTLLGGSTLGYYDPPDGLPETLLPALRTVVPDGVSITTRQALPAPYITGRFLRANAVGDTVGQVATGAQAPWLPALWQAGQLQILDVPAGFEPVALNDARQVLLQAPAPNGQAGVWFNGGWQPIQSAGRKVYATAMNQRGTVVGCTQAPATMPRRADNSAFLWRQGVLQDLTQELASKGVKLPSGTRLGCPLAINDQGTILAYTYRTLWPDSVTWVRFNARP</sequence>
<feature type="signal peptide" evidence="1">
    <location>
        <begin position="1"/>
        <end position="24"/>
    </location>
</feature>
<comment type="caution">
    <text evidence="2">The sequence shown here is derived from an EMBL/GenBank/DDBJ whole genome shotgun (WGS) entry which is preliminary data.</text>
</comment>
<feature type="chain" id="PRO_5020251929" evidence="1">
    <location>
        <begin position="25"/>
        <end position="398"/>
    </location>
</feature>
<proteinExistence type="predicted"/>
<dbReference type="EMBL" id="SIXI01000005">
    <property type="protein sequence ID" value="TBO29281.1"/>
    <property type="molecule type" value="Genomic_DNA"/>
</dbReference>
<evidence type="ECO:0000256" key="1">
    <source>
        <dbReference type="SAM" id="SignalP"/>
    </source>
</evidence>
<gene>
    <name evidence="2" type="ORF">EYS42_12790</name>
</gene>
<dbReference type="AlphaFoldDB" id="A0A4Q9GW79"/>
<evidence type="ECO:0000313" key="2">
    <source>
        <dbReference type="EMBL" id="TBO29281.1"/>
    </source>
</evidence>
<keyword evidence="1" id="KW-0732">Signal</keyword>
<reference evidence="2 3" key="1">
    <citation type="submission" date="2019-02" db="EMBL/GenBank/DDBJ databases">
        <title>Aquabacterium sp. strain KMB7.</title>
        <authorList>
            <person name="Chen W.-M."/>
        </authorList>
    </citation>
    <scope>NUCLEOTIDE SEQUENCE [LARGE SCALE GENOMIC DNA]</scope>
    <source>
        <strain evidence="2 3">KMB7</strain>
    </source>
</reference>
<accession>A0A4Q9GW79</accession>
<keyword evidence="3" id="KW-1185">Reference proteome</keyword>
<evidence type="ECO:0000313" key="3">
    <source>
        <dbReference type="Proteomes" id="UP000292120"/>
    </source>
</evidence>
<dbReference type="Proteomes" id="UP000292120">
    <property type="component" value="Unassembled WGS sequence"/>
</dbReference>
<organism evidence="2 3">
    <name type="scientific">Aquabacterium lacunae</name>
    <dbReference type="NCBI Taxonomy" id="2528630"/>
    <lineage>
        <taxon>Bacteria</taxon>
        <taxon>Pseudomonadati</taxon>
        <taxon>Pseudomonadota</taxon>
        <taxon>Betaproteobacteria</taxon>
        <taxon>Burkholderiales</taxon>
        <taxon>Aquabacterium</taxon>
    </lineage>
</organism>
<name>A0A4Q9GW79_9BURK</name>
<dbReference type="OrthoDB" id="8565857at2"/>
<protein>
    <submittedName>
        <fullName evidence="2">Uncharacterized protein</fullName>
    </submittedName>
</protein>
<dbReference type="RefSeq" id="WP_130968577.1">
    <property type="nucleotide sequence ID" value="NZ_SIXI01000005.1"/>
</dbReference>